<dbReference type="AlphaFoldDB" id="A0AAJ0DCD4"/>
<keyword evidence="3" id="KW-0862">Zinc</keyword>
<dbReference type="EMBL" id="JAWDJX010000027">
    <property type="protein sequence ID" value="KAK3051142.1"/>
    <property type="molecule type" value="Genomic_DNA"/>
</dbReference>
<protein>
    <recommendedName>
        <fullName evidence="4">CENP-V/GFA domain-containing protein</fullName>
    </recommendedName>
</protein>
<dbReference type="PANTHER" id="PTHR28620:SF1">
    <property type="entry name" value="CENP-V_GFA DOMAIN-CONTAINING PROTEIN"/>
    <property type="match status" value="1"/>
</dbReference>
<name>A0AAJ0DCD4_9PEZI</name>
<dbReference type="InterPro" id="IPR011057">
    <property type="entry name" value="Mss4-like_sf"/>
</dbReference>
<dbReference type="SUPFAM" id="SSF51316">
    <property type="entry name" value="Mss4-like"/>
    <property type="match status" value="1"/>
</dbReference>
<keyword evidence="2" id="KW-0479">Metal-binding</keyword>
<proteinExistence type="inferred from homology"/>
<feature type="domain" description="CENP-V/GFA" evidence="4">
    <location>
        <begin position="18"/>
        <end position="129"/>
    </location>
</feature>
<comment type="caution">
    <text evidence="5">The sequence shown here is derived from an EMBL/GenBank/DDBJ whole genome shotgun (WGS) entry which is preliminary data.</text>
</comment>
<evidence type="ECO:0000256" key="1">
    <source>
        <dbReference type="ARBA" id="ARBA00005495"/>
    </source>
</evidence>
<sequence>MRHSFSKTTFDPNNFKTYHAQCHCGAVRYEADVSPPLEGDHEVVTCNCSLCFRTGTYNVYLPSDEVRFTRGEEKLSMMTTFADPEHELAGNVSVNVRTFLDVDYEKIKVLNVDMKGEEPLYDPDGGSSG</sequence>
<dbReference type="PANTHER" id="PTHR28620">
    <property type="entry name" value="CENTROMERE PROTEIN V"/>
    <property type="match status" value="1"/>
</dbReference>
<evidence type="ECO:0000313" key="6">
    <source>
        <dbReference type="Proteomes" id="UP001271007"/>
    </source>
</evidence>
<evidence type="ECO:0000256" key="2">
    <source>
        <dbReference type="ARBA" id="ARBA00022723"/>
    </source>
</evidence>
<dbReference type="Proteomes" id="UP001271007">
    <property type="component" value="Unassembled WGS sequence"/>
</dbReference>
<dbReference type="GO" id="GO:0016846">
    <property type="term" value="F:carbon-sulfur lyase activity"/>
    <property type="evidence" value="ECO:0007669"/>
    <property type="project" value="InterPro"/>
</dbReference>
<dbReference type="PROSITE" id="PS51891">
    <property type="entry name" value="CENP_V_GFA"/>
    <property type="match status" value="1"/>
</dbReference>
<evidence type="ECO:0000313" key="5">
    <source>
        <dbReference type="EMBL" id="KAK3051142.1"/>
    </source>
</evidence>
<dbReference type="Pfam" id="PF04828">
    <property type="entry name" value="GFA"/>
    <property type="match status" value="1"/>
</dbReference>
<dbReference type="GO" id="GO:0046872">
    <property type="term" value="F:metal ion binding"/>
    <property type="evidence" value="ECO:0007669"/>
    <property type="project" value="UniProtKB-KW"/>
</dbReference>
<accession>A0AAJ0DCD4</accession>
<dbReference type="Gene3D" id="2.170.150.70">
    <property type="match status" value="1"/>
</dbReference>
<evidence type="ECO:0000256" key="3">
    <source>
        <dbReference type="ARBA" id="ARBA00022833"/>
    </source>
</evidence>
<organism evidence="5 6">
    <name type="scientific">Extremus antarcticus</name>
    <dbReference type="NCBI Taxonomy" id="702011"/>
    <lineage>
        <taxon>Eukaryota</taxon>
        <taxon>Fungi</taxon>
        <taxon>Dikarya</taxon>
        <taxon>Ascomycota</taxon>
        <taxon>Pezizomycotina</taxon>
        <taxon>Dothideomycetes</taxon>
        <taxon>Dothideomycetidae</taxon>
        <taxon>Mycosphaerellales</taxon>
        <taxon>Extremaceae</taxon>
        <taxon>Extremus</taxon>
    </lineage>
</organism>
<keyword evidence="6" id="KW-1185">Reference proteome</keyword>
<gene>
    <name evidence="5" type="ORF">LTR09_007538</name>
</gene>
<dbReference type="InterPro" id="IPR006913">
    <property type="entry name" value="CENP-V/GFA"/>
</dbReference>
<dbReference type="InterPro" id="IPR052355">
    <property type="entry name" value="CENP-V-like"/>
</dbReference>
<comment type="similarity">
    <text evidence="1">Belongs to the Gfa family.</text>
</comment>
<reference evidence="5" key="1">
    <citation type="submission" date="2023-04" db="EMBL/GenBank/DDBJ databases">
        <title>Black Yeasts Isolated from many extreme environments.</title>
        <authorList>
            <person name="Coleine C."/>
            <person name="Stajich J.E."/>
            <person name="Selbmann L."/>
        </authorList>
    </citation>
    <scope>NUCLEOTIDE SEQUENCE</scope>
    <source>
        <strain evidence="5">CCFEE 5312</strain>
    </source>
</reference>
<evidence type="ECO:0000259" key="4">
    <source>
        <dbReference type="PROSITE" id="PS51891"/>
    </source>
</evidence>